<dbReference type="Proteomes" id="UP000813463">
    <property type="component" value="Chromosome 3"/>
</dbReference>
<evidence type="ECO:0000313" key="2">
    <source>
        <dbReference type="RefSeq" id="XP_021857305.2"/>
    </source>
</evidence>
<gene>
    <name evidence="2" type="primary">LOC110796552</name>
</gene>
<dbReference type="SUPFAM" id="SSF50630">
    <property type="entry name" value="Acid proteases"/>
    <property type="match status" value="1"/>
</dbReference>
<dbReference type="RefSeq" id="XP_021857305.2">
    <property type="nucleotide sequence ID" value="XM_022001613.2"/>
</dbReference>
<dbReference type="SUPFAM" id="SSF56112">
    <property type="entry name" value="Protein kinase-like (PK-like)"/>
    <property type="match status" value="1"/>
</dbReference>
<evidence type="ECO:0000313" key="1">
    <source>
        <dbReference type="Proteomes" id="UP000813463"/>
    </source>
</evidence>
<protein>
    <recommendedName>
        <fullName evidence="3">Aspartic peptidase DDI1-type domain-containing protein</fullName>
    </recommendedName>
</protein>
<dbReference type="InterPro" id="IPR021109">
    <property type="entry name" value="Peptidase_aspartic_dom_sf"/>
</dbReference>
<dbReference type="Gene3D" id="2.40.70.10">
    <property type="entry name" value="Acid Proteases"/>
    <property type="match status" value="1"/>
</dbReference>
<evidence type="ECO:0008006" key="3">
    <source>
        <dbReference type="Google" id="ProtNLM"/>
    </source>
</evidence>
<dbReference type="Gene3D" id="1.10.510.10">
    <property type="entry name" value="Transferase(Phosphotransferase) domain 1"/>
    <property type="match status" value="1"/>
</dbReference>
<keyword evidence="1" id="KW-1185">Reference proteome</keyword>
<dbReference type="PANTHER" id="PTHR33067">
    <property type="entry name" value="RNA-DIRECTED DNA POLYMERASE-RELATED"/>
    <property type="match status" value="1"/>
</dbReference>
<dbReference type="KEGG" id="soe:110796552"/>
<reference evidence="2" key="2">
    <citation type="submission" date="2025-08" db="UniProtKB">
        <authorList>
            <consortium name="RefSeq"/>
        </authorList>
    </citation>
    <scope>IDENTIFICATION</scope>
    <source>
        <tissue evidence="2">Leaf</tissue>
    </source>
</reference>
<organism evidence="1 2">
    <name type="scientific">Spinacia oleracea</name>
    <name type="common">Spinach</name>
    <dbReference type="NCBI Taxonomy" id="3562"/>
    <lineage>
        <taxon>Eukaryota</taxon>
        <taxon>Viridiplantae</taxon>
        <taxon>Streptophyta</taxon>
        <taxon>Embryophyta</taxon>
        <taxon>Tracheophyta</taxon>
        <taxon>Spermatophyta</taxon>
        <taxon>Magnoliopsida</taxon>
        <taxon>eudicotyledons</taxon>
        <taxon>Gunneridae</taxon>
        <taxon>Pentapetalae</taxon>
        <taxon>Caryophyllales</taxon>
        <taxon>Chenopodiaceae</taxon>
        <taxon>Chenopodioideae</taxon>
        <taxon>Anserineae</taxon>
        <taxon>Spinacia</taxon>
    </lineage>
</organism>
<sequence>MLLYKTRTLKIADFDVARVEASNPSDMTGETGTLGYMAPEDTLLPLPTPPLPYPQKIVENKLDDQFSKFLDTISKLYMSFSFTEALKQMPHYSRFMRDILCGKQTCGPKDTVHLTENFSAFILSLFPLKLKDPGSFSIPCSIQNLKFDNALCDLGASVSILPYKIYKKLNLGDLTPTLMSLQLADRLVMFPLGRVDDVPLVIRKLTFLGDFIVLDIDEDAHTPIILGRPFLATAGALIDVQGGLSP</sequence>
<dbReference type="AlphaFoldDB" id="A0A9R0K3P4"/>
<dbReference type="InterPro" id="IPR011009">
    <property type="entry name" value="Kinase-like_dom_sf"/>
</dbReference>
<dbReference type="CDD" id="cd00303">
    <property type="entry name" value="retropepsin_like"/>
    <property type="match status" value="1"/>
</dbReference>
<proteinExistence type="predicted"/>
<name>A0A9R0K3P4_SPIOL</name>
<dbReference type="PANTHER" id="PTHR33067:SF31">
    <property type="entry name" value="RNA-DIRECTED DNA POLYMERASE"/>
    <property type="match status" value="1"/>
</dbReference>
<accession>A0A9R0K3P4</accession>
<reference evidence="1" key="1">
    <citation type="journal article" date="2021" name="Nat. Commun.">
        <title>Genomic analyses provide insights into spinach domestication and the genetic basis of agronomic traits.</title>
        <authorList>
            <person name="Cai X."/>
            <person name="Sun X."/>
            <person name="Xu C."/>
            <person name="Sun H."/>
            <person name="Wang X."/>
            <person name="Ge C."/>
            <person name="Zhang Z."/>
            <person name="Wang Q."/>
            <person name="Fei Z."/>
            <person name="Jiao C."/>
            <person name="Wang Q."/>
        </authorList>
    </citation>
    <scope>NUCLEOTIDE SEQUENCE [LARGE SCALE GENOMIC DNA]</scope>
    <source>
        <strain evidence="1">cv. Varoflay</strain>
    </source>
</reference>
<dbReference type="GeneID" id="110796552"/>